<accession>A0ABW3T5Y2</accession>
<dbReference type="InterPro" id="IPR006008">
    <property type="entry name" value="YciB"/>
</dbReference>
<evidence type="ECO:0000256" key="5">
    <source>
        <dbReference type="SAM" id="Phobius"/>
    </source>
</evidence>
<evidence type="ECO:0000256" key="3">
    <source>
        <dbReference type="ARBA" id="ARBA00022989"/>
    </source>
</evidence>
<keyword evidence="7" id="KW-1185">Reference proteome</keyword>
<comment type="caution">
    <text evidence="6">The sequence shown here is derived from an EMBL/GenBank/DDBJ whole genome shotgun (WGS) entry which is preliminary data.</text>
</comment>
<gene>
    <name evidence="6" type="ORF">ACFQ27_16940</name>
</gene>
<keyword evidence="1" id="KW-1003">Cell membrane</keyword>
<keyword evidence="3 5" id="KW-1133">Transmembrane helix</keyword>
<dbReference type="EMBL" id="JBHTLQ010000050">
    <property type="protein sequence ID" value="MFD1192276.1"/>
    <property type="molecule type" value="Genomic_DNA"/>
</dbReference>
<dbReference type="Pfam" id="PF04279">
    <property type="entry name" value="IspA"/>
    <property type="match status" value="1"/>
</dbReference>
<dbReference type="RefSeq" id="WP_377354431.1">
    <property type="nucleotide sequence ID" value="NZ_JBHTLQ010000050.1"/>
</dbReference>
<evidence type="ECO:0000256" key="1">
    <source>
        <dbReference type="ARBA" id="ARBA00022475"/>
    </source>
</evidence>
<feature type="transmembrane region" description="Helical" evidence="5">
    <location>
        <begin position="20"/>
        <end position="44"/>
    </location>
</feature>
<name>A0ABW3T5Y2_9CAUL</name>
<evidence type="ECO:0000313" key="7">
    <source>
        <dbReference type="Proteomes" id="UP001597216"/>
    </source>
</evidence>
<dbReference type="PANTHER" id="PTHR36917">
    <property type="entry name" value="INTRACELLULAR SEPTATION PROTEIN A-RELATED"/>
    <property type="match status" value="1"/>
</dbReference>
<feature type="transmembrane region" description="Helical" evidence="5">
    <location>
        <begin position="151"/>
        <end position="172"/>
    </location>
</feature>
<evidence type="ECO:0000313" key="6">
    <source>
        <dbReference type="EMBL" id="MFD1192276.1"/>
    </source>
</evidence>
<feature type="transmembrane region" description="Helical" evidence="5">
    <location>
        <begin position="56"/>
        <end position="76"/>
    </location>
</feature>
<dbReference type="Proteomes" id="UP001597216">
    <property type="component" value="Unassembled WGS sequence"/>
</dbReference>
<evidence type="ECO:0000256" key="4">
    <source>
        <dbReference type="ARBA" id="ARBA00023136"/>
    </source>
</evidence>
<keyword evidence="2 5" id="KW-0812">Transmembrane</keyword>
<sequence length="187" mass="20526">MKNFAYAARPLMEDFFSTLVFVVLNALHVDVRIAVACAAAIGVAQVAWRLVRRQPVAALQWMSLGLVLVFGAASYFTHDPRFVMVKPSIIYVVVGGAMLQKGWMLRYMPPIAQGHGDRLMTAFGYVWAGLMFVSAIANAVVAVAYTAHWTAFIAIFPLASKVVLFLIQYVVVRMAVVRSVRAQMAAA</sequence>
<proteinExistence type="predicted"/>
<keyword evidence="4 5" id="KW-0472">Membrane</keyword>
<evidence type="ECO:0000256" key="2">
    <source>
        <dbReference type="ARBA" id="ARBA00022692"/>
    </source>
</evidence>
<organism evidence="6 7">
    <name type="scientific">Phenylobacterium conjunctum</name>
    <dbReference type="NCBI Taxonomy" id="1298959"/>
    <lineage>
        <taxon>Bacteria</taxon>
        <taxon>Pseudomonadati</taxon>
        <taxon>Pseudomonadota</taxon>
        <taxon>Alphaproteobacteria</taxon>
        <taxon>Caulobacterales</taxon>
        <taxon>Caulobacteraceae</taxon>
        <taxon>Phenylobacterium</taxon>
    </lineage>
</organism>
<feature type="transmembrane region" description="Helical" evidence="5">
    <location>
        <begin position="119"/>
        <end position="145"/>
    </location>
</feature>
<dbReference type="PANTHER" id="PTHR36917:SF1">
    <property type="entry name" value="INNER MEMBRANE-SPANNING PROTEIN YCIB"/>
    <property type="match status" value="1"/>
</dbReference>
<reference evidence="7" key="1">
    <citation type="journal article" date="2019" name="Int. J. Syst. Evol. Microbiol.">
        <title>The Global Catalogue of Microorganisms (GCM) 10K type strain sequencing project: providing services to taxonomists for standard genome sequencing and annotation.</title>
        <authorList>
            <consortium name="The Broad Institute Genomics Platform"/>
            <consortium name="The Broad Institute Genome Sequencing Center for Infectious Disease"/>
            <person name="Wu L."/>
            <person name="Ma J."/>
        </authorList>
    </citation>
    <scope>NUCLEOTIDE SEQUENCE [LARGE SCALE GENOMIC DNA]</scope>
    <source>
        <strain evidence="7">CCUG 55074</strain>
    </source>
</reference>
<protein>
    <submittedName>
        <fullName evidence="6">Septation protein IspZ</fullName>
    </submittedName>
</protein>